<keyword evidence="13" id="KW-0460">Magnesium</keyword>
<evidence type="ECO:0000256" key="6">
    <source>
        <dbReference type="ARBA" id="ARBA00022448"/>
    </source>
</evidence>
<keyword evidence="9" id="KW-0808">Transferase</keyword>
<dbReference type="InterPro" id="IPR029016">
    <property type="entry name" value="GAF-like_dom_sf"/>
</dbReference>
<keyword evidence="6" id="KW-0813">Transport</keyword>
<comment type="cofactor">
    <cofactor evidence="2">
        <name>Mg(2+)</name>
        <dbReference type="ChEBI" id="CHEBI:18420"/>
    </cofactor>
</comment>
<dbReference type="InterPro" id="IPR023151">
    <property type="entry name" value="PEP_util_CS"/>
</dbReference>
<evidence type="ECO:0000256" key="8">
    <source>
        <dbReference type="ARBA" id="ARBA00022597"/>
    </source>
</evidence>
<evidence type="ECO:0000313" key="15">
    <source>
        <dbReference type="EMBL" id="GAA3966681.1"/>
    </source>
</evidence>
<evidence type="ECO:0000313" key="16">
    <source>
        <dbReference type="Proteomes" id="UP001501337"/>
    </source>
</evidence>
<dbReference type="NCBIfam" id="NF008283">
    <property type="entry name" value="PRK11061.1"/>
    <property type="match status" value="1"/>
</dbReference>
<organism evidence="15 16">
    <name type="scientific">Allohahella marinimesophila</name>
    <dbReference type="NCBI Taxonomy" id="1054972"/>
    <lineage>
        <taxon>Bacteria</taxon>
        <taxon>Pseudomonadati</taxon>
        <taxon>Pseudomonadota</taxon>
        <taxon>Gammaproteobacteria</taxon>
        <taxon>Oceanospirillales</taxon>
        <taxon>Hahellaceae</taxon>
        <taxon>Allohahella</taxon>
    </lineage>
</organism>
<dbReference type="InterPro" id="IPR006318">
    <property type="entry name" value="PTS_EI-like"/>
</dbReference>
<name>A0ABP7PJG4_9GAMM</name>
<evidence type="ECO:0000256" key="10">
    <source>
        <dbReference type="ARBA" id="ARBA00022683"/>
    </source>
</evidence>
<evidence type="ECO:0000256" key="2">
    <source>
        <dbReference type="ARBA" id="ARBA00001946"/>
    </source>
</evidence>
<comment type="catalytic activity">
    <reaction evidence="1">
        <text>L-histidyl-[protein] + phosphoenolpyruvate = N(pros)-phospho-L-histidyl-[protein] + pyruvate</text>
        <dbReference type="Rhea" id="RHEA:23880"/>
        <dbReference type="Rhea" id="RHEA-COMP:9745"/>
        <dbReference type="Rhea" id="RHEA-COMP:9746"/>
        <dbReference type="ChEBI" id="CHEBI:15361"/>
        <dbReference type="ChEBI" id="CHEBI:29979"/>
        <dbReference type="ChEBI" id="CHEBI:58702"/>
        <dbReference type="ChEBI" id="CHEBI:64837"/>
        <dbReference type="EC" id="2.7.3.9"/>
    </reaction>
</comment>
<evidence type="ECO:0000256" key="11">
    <source>
        <dbReference type="ARBA" id="ARBA00022723"/>
    </source>
</evidence>
<dbReference type="Pfam" id="PF00391">
    <property type="entry name" value="PEP-utilizers"/>
    <property type="match status" value="1"/>
</dbReference>
<dbReference type="SUPFAM" id="SSF51621">
    <property type="entry name" value="Phosphoenolpyruvate/pyruvate domain"/>
    <property type="match status" value="1"/>
</dbReference>
<gene>
    <name evidence="15" type="primary">ptsP_3</name>
    <name evidence="15" type="ORF">GCM10022278_25670</name>
</gene>
<protein>
    <recommendedName>
        <fullName evidence="5">phosphoenolpyruvate--protein phosphotransferase</fullName>
        <ecNumber evidence="5">2.7.3.9</ecNumber>
    </recommendedName>
</protein>
<dbReference type="EC" id="2.7.3.9" evidence="5"/>
<dbReference type="Gene3D" id="3.30.450.40">
    <property type="match status" value="1"/>
</dbReference>
<evidence type="ECO:0000256" key="4">
    <source>
        <dbReference type="ARBA" id="ARBA00007837"/>
    </source>
</evidence>
<dbReference type="NCBIfam" id="TIGR01417">
    <property type="entry name" value="PTS_I_fam"/>
    <property type="match status" value="1"/>
</dbReference>
<dbReference type="InterPro" id="IPR040442">
    <property type="entry name" value="Pyrv_kinase-like_dom_sf"/>
</dbReference>
<evidence type="ECO:0000259" key="14">
    <source>
        <dbReference type="SMART" id="SM00065"/>
    </source>
</evidence>
<keyword evidence="8" id="KW-0762">Sugar transport</keyword>
<reference evidence="16" key="1">
    <citation type="journal article" date="2019" name="Int. J. Syst. Evol. Microbiol.">
        <title>The Global Catalogue of Microorganisms (GCM) 10K type strain sequencing project: providing services to taxonomists for standard genome sequencing and annotation.</title>
        <authorList>
            <consortium name="The Broad Institute Genomics Platform"/>
            <consortium name="The Broad Institute Genome Sequencing Center for Infectious Disease"/>
            <person name="Wu L."/>
            <person name="Ma J."/>
        </authorList>
    </citation>
    <scope>NUCLEOTIDE SEQUENCE [LARGE SCALE GENOMIC DNA]</scope>
    <source>
        <strain evidence="16">JCM 17555</strain>
    </source>
</reference>
<dbReference type="Gene3D" id="3.50.30.10">
    <property type="entry name" value="Phosphohistidine domain"/>
    <property type="match status" value="1"/>
</dbReference>
<dbReference type="SUPFAM" id="SSF52009">
    <property type="entry name" value="Phosphohistidine domain"/>
    <property type="match status" value="1"/>
</dbReference>
<comment type="similarity">
    <text evidence="4">Belongs to the PEP-utilizing enzyme family.</text>
</comment>
<dbReference type="SUPFAM" id="SSF47831">
    <property type="entry name" value="Enzyme I of the PEP:sugar phosphotransferase system HPr-binding (sub)domain"/>
    <property type="match status" value="1"/>
</dbReference>
<dbReference type="EMBL" id="BAABBO010000011">
    <property type="protein sequence ID" value="GAA3966681.1"/>
    <property type="molecule type" value="Genomic_DNA"/>
</dbReference>
<dbReference type="InterPro" id="IPR015813">
    <property type="entry name" value="Pyrv/PenolPyrv_kinase-like_dom"/>
</dbReference>
<dbReference type="InterPro" id="IPR003018">
    <property type="entry name" value="GAF"/>
</dbReference>
<dbReference type="InterPro" id="IPR036637">
    <property type="entry name" value="Phosphohistidine_dom_sf"/>
</dbReference>
<evidence type="ECO:0000256" key="7">
    <source>
        <dbReference type="ARBA" id="ARBA00022490"/>
    </source>
</evidence>
<proteinExistence type="inferred from homology"/>
<keyword evidence="7" id="KW-0963">Cytoplasm</keyword>
<dbReference type="SMART" id="SM00065">
    <property type="entry name" value="GAF"/>
    <property type="match status" value="1"/>
</dbReference>
<comment type="subcellular location">
    <subcellularLocation>
        <location evidence="3">Cytoplasm</location>
    </subcellularLocation>
</comment>
<keyword evidence="10" id="KW-0598">Phosphotransferase system</keyword>
<evidence type="ECO:0000256" key="3">
    <source>
        <dbReference type="ARBA" id="ARBA00004496"/>
    </source>
</evidence>
<feature type="domain" description="GAF" evidence="14">
    <location>
        <begin position="17"/>
        <end position="164"/>
    </location>
</feature>
<dbReference type="RefSeq" id="WP_344806971.1">
    <property type="nucleotide sequence ID" value="NZ_BAABBO010000011.1"/>
</dbReference>
<evidence type="ECO:0000256" key="12">
    <source>
        <dbReference type="ARBA" id="ARBA00022777"/>
    </source>
</evidence>
<evidence type="ECO:0000256" key="1">
    <source>
        <dbReference type="ARBA" id="ARBA00000683"/>
    </source>
</evidence>
<dbReference type="SUPFAM" id="SSF55781">
    <property type="entry name" value="GAF domain-like"/>
    <property type="match status" value="1"/>
</dbReference>
<evidence type="ECO:0000256" key="13">
    <source>
        <dbReference type="ARBA" id="ARBA00022842"/>
    </source>
</evidence>
<dbReference type="InterPro" id="IPR000121">
    <property type="entry name" value="PEP_util_C"/>
</dbReference>
<dbReference type="PRINTS" id="PR01736">
    <property type="entry name" value="PHPHTRNFRASE"/>
</dbReference>
<dbReference type="Proteomes" id="UP001501337">
    <property type="component" value="Unassembled WGS sequence"/>
</dbReference>
<dbReference type="PROSITE" id="PS00742">
    <property type="entry name" value="PEP_ENZYMES_2"/>
    <property type="match status" value="1"/>
</dbReference>
<dbReference type="Gene3D" id="3.20.20.60">
    <property type="entry name" value="Phosphoenolpyruvate-binding domains"/>
    <property type="match status" value="1"/>
</dbReference>
<dbReference type="Pfam" id="PF01590">
    <property type="entry name" value="GAF"/>
    <property type="match status" value="1"/>
</dbReference>
<comment type="caution">
    <text evidence="15">The sequence shown here is derived from an EMBL/GenBank/DDBJ whole genome shotgun (WGS) entry which is preliminary data.</text>
</comment>
<evidence type="ECO:0000256" key="5">
    <source>
        <dbReference type="ARBA" id="ARBA00012232"/>
    </source>
</evidence>
<dbReference type="InterPro" id="IPR008731">
    <property type="entry name" value="PTS_EIN"/>
</dbReference>
<dbReference type="Pfam" id="PF02896">
    <property type="entry name" value="PEP-utilizers_C"/>
    <property type="match status" value="1"/>
</dbReference>
<evidence type="ECO:0000256" key="9">
    <source>
        <dbReference type="ARBA" id="ARBA00022679"/>
    </source>
</evidence>
<dbReference type="InterPro" id="IPR036618">
    <property type="entry name" value="PtsI_HPr-bd_sf"/>
</dbReference>
<keyword evidence="12" id="KW-0418">Kinase</keyword>
<keyword evidence="11" id="KW-0479">Metal-binding</keyword>
<dbReference type="Pfam" id="PF05524">
    <property type="entry name" value="PEP-utilisers_N"/>
    <property type="match status" value="1"/>
</dbReference>
<dbReference type="InterPro" id="IPR050499">
    <property type="entry name" value="PEP-utilizing_PTS_enzyme"/>
</dbReference>
<accession>A0ABP7PJG4</accession>
<dbReference type="PANTHER" id="PTHR46244:SF1">
    <property type="entry name" value="PHOSPHOENOLPYRUVATE-DEPENDENT PHOSPHOTRANSFERASE SYSTEM"/>
    <property type="match status" value="1"/>
</dbReference>
<dbReference type="PANTHER" id="PTHR46244">
    <property type="entry name" value="PHOSPHOENOLPYRUVATE-PROTEIN PHOSPHOTRANSFERASE"/>
    <property type="match status" value="1"/>
</dbReference>
<sequence length="760" mass="83960">MLNLLKSIVQEVSKAPELGAALEIIVRRVRQAMNTEVCSVYLLDPVQNRYTLMATEGLNASAVGKVTLGHSEGLVGLVGVREEPINLQNAPSHPRFRYFPEIGEDPYNAFLGVPIIHRRRNLGVLVVQQQEARLFDESEESFLVTVSAQLAATIAHGEATGILSGIHFSGERARDVCIKGVAGSGGVGIGQCAVIYPPADLDAVPDKACEDIEVELAAFSVAVETVRDDIRKVDSRLSDQLRPEERALFDVYLGMLDNNALPGEVVSMIREGHWAQGALRRVIDEYVRHFEAIKDAYLSERAVDIKDLGTRLLACLQMDAEQIERKYPDKVVLVSEELTPSMLGEVPRNKLVGLVSARGSGNSHVAILARAMGLPCVMGAVDTPINRIEGVEVVVDGFSGELYSHISAELRSYYLSIAEEERNLSKGLEQIRDKPCVTTDGHQMPLWVNTGLMTDVMRSLNQGAEGVGLYRTEVPFMINDRFPSELEQRDSYREQLEAFSPGPVTMRTLDVGGDKSLSYFPIKEENPFLGWRGIRVTLDHPEIFLVQVRAMLKASAGLNNLRIMLPMISNISEIEEAMHLVYRVYHEVREEGFDVALPPLGVMIEVPAAIFQVREIAERVDFISVGSNDLTQYLLAVDRNNPRVASLYHTFHPAVLHALKRIVEDAHAVDKKVSICGELAGDPGGAILLMAMGYDMLSMNANNLLRIKSVLRAVSLEWAQALLARLLTMDSPQVIKATIDLALREIGFDHLSRPPRTETH</sequence>
<dbReference type="Gene3D" id="1.10.274.10">
    <property type="entry name" value="PtsI, HPr-binding domain"/>
    <property type="match status" value="1"/>
</dbReference>
<keyword evidence="16" id="KW-1185">Reference proteome</keyword>
<dbReference type="InterPro" id="IPR008279">
    <property type="entry name" value="PEP-util_enz_mobile_dom"/>
</dbReference>